<sequence length="222" mass="25256">MSTLHMLTKLLELRGFAGGFLSKEESSRSTEDTGAEVEKLAVSLRPAEVVTKTLQKEQHTVGGAAMFLWCQASSIILRRLRPMYLSFLVLPMSRRYLRSLYTEKRQSAEPSHREGALGGASVETEVRESRGEKGRRVNKAYQADKQDPTKLFEDLLALVKSMAVKVSLPKSRYDVFSVNIEEHLDPAPYFGHRFETTVRDGGLFEQAERELRLLSRRFIVEF</sequence>
<dbReference type="Proteomes" id="UP000805193">
    <property type="component" value="Unassembled WGS sequence"/>
</dbReference>
<comment type="caution">
    <text evidence="1">The sequence shown here is derived from an EMBL/GenBank/DDBJ whole genome shotgun (WGS) entry which is preliminary data.</text>
</comment>
<gene>
    <name evidence="1" type="ORF">HPB47_020905</name>
</gene>
<dbReference type="EMBL" id="JABSTQ010009160">
    <property type="protein sequence ID" value="KAG0432325.1"/>
    <property type="molecule type" value="Genomic_DNA"/>
</dbReference>
<accession>A0AC60QH87</accession>
<organism evidence="1 2">
    <name type="scientific">Ixodes persulcatus</name>
    <name type="common">Taiga tick</name>
    <dbReference type="NCBI Taxonomy" id="34615"/>
    <lineage>
        <taxon>Eukaryota</taxon>
        <taxon>Metazoa</taxon>
        <taxon>Ecdysozoa</taxon>
        <taxon>Arthropoda</taxon>
        <taxon>Chelicerata</taxon>
        <taxon>Arachnida</taxon>
        <taxon>Acari</taxon>
        <taxon>Parasitiformes</taxon>
        <taxon>Ixodida</taxon>
        <taxon>Ixodoidea</taxon>
        <taxon>Ixodidae</taxon>
        <taxon>Ixodinae</taxon>
        <taxon>Ixodes</taxon>
    </lineage>
</organism>
<evidence type="ECO:0000313" key="1">
    <source>
        <dbReference type="EMBL" id="KAG0432325.1"/>
    </source>
</evidence>
<reference evidence="1 2" key="1">
    <citation type="journal article" date="2020" name="Cell">
        <title>Large-Scale Comparative Analyses of Tick Genomes Elucidate Their Genetic Diversity and Vector Capacities.</title>
        <authorList>
            <consortium name="Tick Genome and Microbiome Consortium (TIGMIC)"/>
            <person name="Jia N."/>
            <person name="Wang J."/>
            <person name="Shi W."/>
            <person name="Du L."/>
            <person name="Sun Y."/>
            <person name="Zhan W."/>
            <person name="Jiang J.F."/>
            <person name="Wang Q."/>
            <person name="Zhang B."/>
            <person name="Ji P."/>
            <person name="Bell-Sakyi L."/>
            <person name="Cui X.M."/>
            <person name="Yuan T.T."/>
            <person name="Jiang B.G."/>
            <person name="Yang W.F."/>
            <person name="Lam T.T."/>
            <person name="Chang Q.C."/>
            <person name="Ding S.J."/>
            <person name="Wang X.J."/>
            <person name="Zhu J.G."/>
            <person name="Ruan X.D."/>
            <person name="Zhao L."/>
            <person name="Wei J.T."/>
            <person name="Ye R.Z."/>
            <person name="Que T.C."/>
            <person name="Du C.H."/>
            <person name="Zhou Y.H."/>
            <person name="Cheng J.X."/>
            <person name="Dai P.F."/>
            <person name="Guo W.B."/>
            <person name="Han X.H."/>
            <person name="Huang E.J."/>
            <person name="Li L.F."/>
            <person name="Wei W."/>
            <person name="Gao Y.C."/>
            <person name="Liu J.Z."/>
            <person name="Shao H.Z."/>
            <person name="Wang X."/>
            <person name="Wang C.C."/>
            <person name="Yang T.C."/>
            <person name="Huo Q.B."/>
            <person name="Li W."/>
            <person name="Chen H.Y."/>
            <person name="Chen S.E."/>
            <person name="Zhou L.G."/>
            <person name="Ni X.B."/>
            <person name="Tian J.H."/>
            <person name="Sheng Y."/>
            <person name="Liu T."/>
            <person name="Pan Y.S."/>
            <person name="Xia L.Y."/>
            <person name="Li J."/>
            <person name="Zhao F."/>
            <person name="Cao W.C."/>
        </authorList>
    </citation>
    <scope>NUCLEOTIDE SEQUENCE [LARGE SCALE GENOMIC DNA]</scope>
    <source>
        <strain evidence="1">Iper-2018</strain>
    </source>
</reference>
<protein>
    <submittedName>
        <fullName evidence="1">Uncharacterized protein</fullName>
    </submittedName>
</protein>
<name>A0AC60QH87_IXOPE</name>
<proteinExistence type="predicted"/>
<evidence type="ECO:0000313" key="2">
    <source>
        <dbReference type="Proteomes" id="UP000805193"/>
    </source>
</evidence>
<keyword evidence="2" id="KW-1185">Reference proteome</keyword>